<dbReference type="InterPro" id="IPR006816">
    <property type="entry name" value="ELMO_dom"/>
</dbReference>
<accession>A0A0G4HLX1</accession>
<dbReference type="PhylomeDB" id="A0A0G4HLX1"/>
<dbReference type="AlphaFoldDB" id="A0A0G4HLX1"/>
<protein>
    <recommendedName>
        <fullName evidence="1">ELMO domain-containing protein</fullName>
    </recommendedName>
</protein>
<dbReference type="PANTHER" id="PTHR12771">
    <property type="entry name" value="ENGULFMENT AND CELL MOTILITY"/>
    <property type="match status" value="1"/>
</dbReference>
<dbReference type="Pfam" id="PF04727">
    <property type="entry name" value="ELMO_CED12"/>
    <property type="match status" value="1"/>
</dbReference>
<feature type="domain" description="ELMO" evidence="1">
    <location>
        <begin position="63"/>
        <end position="241"/>
    </location>
</feature>
<dbReference type="PROSITE" id="PS51335">
    <property type="entry name" value="ELMO"/>
    <property type="match status" value="1"/>
</dbReference>
<evidence type="ECO:0000313" key="2">
    <source>
        <dbReference type="EMBL" id="CEM45127.1"/>
    </source>
</evidence>
<organism evidence="2">
    <name type="scientific">Chromera velia CCMP2878</name>
    <dbReference type="NCBI Taxonomy" id="1169474"/>
    <lineage>
        <taxon>Eukaryota</taxon>
        <taxon>Sar</taxon>
        <taxon>Alveolata</taxon>
        <taxon>Colpodellida</taxon>
        <taxon>Chromeraceae</taxon>
        <taxon>Chromera</taxon>
    </lineage>
</organism>
<dbReference type="PANTHER" id="PTHR12771:SF56">
    <property type="entry name" value="CED-12"/>
    <property type="match status" value="1"/>
</dbReference>
<gene>
    <name evidence="2" type="ORF">Cvel_28924</name>
</gene>
<evidence type="ECO:0000259" key="1">
    <source>
        <dbReference type="PROSITE" id="PS51335"/>
    </source>
</evidence>
<dbReference type="InterPro" id="IPR050868">
    <property type="entry name" value="ELMO_domain-containing"/>
</dbReference>
<proteinExistence type="predicted"/>
<dbReference type="EMBL" id="CDMZ01003108">
    <property type="protein sequence ID" value="CEM45127.1"/>
    <property type="molecule type" value="Genomic_DNA"/>
</dbReference>
<dbReference type="VEuPathDB" id="CryptoDB:Cvel_28924"/>
<name>A0A0G4HLX1_9ALVE</name>
<sequence>MAREVSNYHAFSDEDDFEEVDSYFCGCIPRMPNPAEQLTSDERIAMSAIKTSASMPFDSSNSDHEDLLSKYWRCAFKDEEPPKETTNSNWQRLGFQSGNPRTDFRGGGLLSLQQMIYLAEMHPRNFQMMIEDCNSERGYLLSACLINLTQLLVCFLRLDGGSQHHPVIGRKSAPRECIKTFARLANEQARPQHCFDELYAACAIRMHREWMRQWDPKAGEKNLLRFNHILGDVKKAVENLLKNSRIRLLSEFSYLYSEA</sequence>
<reference evidence="2" key="1">
    <citation type="submission" date="2014-11" db="EMBL/GenBank/DDBJ databases">
        <authorList>
            <person name="Otto D Thomas"/>
            <person name="Naeem Raeece"/>
        </authorList>
    </citation>
    <scope>NUCLEOTIDE SEQUENCE</scope>
</reference>